<evidence type="ECO:0000313" key="2">
    <source>
        <dbReference type="Proteomes" id="UP001218218"/>
    </source>
</evidence>
<keyword evidence="2" id="KW-1185">Reference proteome</keyword>
<dbReference type="EMBL" id="JARIHO010000034">
    <property type="protein sequence ID" value="KAJ7333279.1"/>
    <property type="molecule type" value="Genomic_DNA"/>
</dbReference>
<dbReference type="AlphaFoldDB" id="A0AAD7EK00"/>
<sequence length="92" mass="10145">YGQLEEILVLQLPMDPFWSYMSGKTRLLAVITPCATVGEDASKKLTSYTDTTTTLVTDLRTIVAVIGKVKSRGRWYLVDHSGGLLHPAFTAE</sequence>
<dbReference type="Proteomes" id="UP001218218">
    <property type="component" value="Unassembled WGS sequence"/>
</dbReference>
<proteinExistence type="predicted"/>
<name>A0AAD7EK00_9AGAR</name>
<reference evidence="1" key="1">
    <citation type="submission" date="2023-03" db="EMBL/GenBank/DDBJ databases">
        <title>Massive genome expansion in bonnet fungi (Mycena s.s.) driven by repeated elements and novel gene families across ecological guilds.</title>
        <authorList>
            <consortium name="Lawrence Berkeley National Laboratory"/>
            <person name="Harder C.B."/>
            <person name="Miyauchi S."/>
            <person name="Viragh M."/>
            <person name="Kuo A."/>
            <person name="Thoen E."/>
            <person name="Andreopoulos B."/>
            <person name="Lu D."/>
            <person name="Skrede I."/>
            <person name="Drula E."/>
            <person name="Henrissat B."/>
            <person name="Morin E."/>
            <person name="Kohler A."/>
            <person name="Barry K."/>
            <person name="LaButti K."/>
            <person name="Morin E."/>
            <person name="Salamov A."/>
            <person name="Lipzen A."/>
            <person name="Mereny Z."/>
            <person name="Hegedus B."/>
            <person name="Baldrian P."/>
            <person name="Stursova M."/>
            <person name="Weitz H."/>
            <person name="Taylor A."/>
            <person name="Grigoriev I.V."/>
            <person name="Nagy L.G."/>
            <person name="Martin F."/>
            <person name="Kauserud H."/>
        </authorList>
    </citation>
    <scope>NUCLEOTIDE SEQUENCE</scope>
    <source>
        <strain evidence="1">CBHHK002</strain>
    </source>
</reference>
<protein>
    <submittedName>
        <fullName evidence="1">Uncharacterized protein</fullName>
    </submittedName>
</protein>
<feature type="non-terminal residue" evidence="1">
    <location>
        <position position="1"/>
    </location>
</feature>
<organism evidence="1 2">
    <name type="scientific">Mycena albidolilacea</name>
    <dbReference type="NCBI Taxonomy" id="1033008"/>
    <lineage>
        <taxon>Eukaryota</taxon>
        <taxon>Fungi</taxon>
        <taxon>Dikarya</taxon>
        <taxon>Basidiomycota</taxon>
        <taxon>Agaricomycotina</taxon>
        <taxon>Agaricomycetes</taxon>
        <taxon>Agaricomycetidae</taxon>
        <taxon>Agaricales</taxon>
        <taxon>Marasmiineae</taxon>
        <taxon>Mycenaceae</taxon>
        <taxon>Mycena</taxon>
    </lineage>
</organism>
<evidence type="ECO:0000313" key="1">
    <source>
        <dbReference type="EMBL" id="KAJ7333279.1"/>
    </source>
</evidence>
<accession>A0AAD7EK00</accession>
<gene>
    <name evidence="1" type="ORF">DFH08DRAFT_708051</name>
</gene>
<comment type="caution">
    <text evidence="1">The sequence shown here is derived from an EMBL/GenBank/DDBJ whole genome shotgun (WGS) entry which is preliminary data.</text>
</comment>